<evidence type="ECO:0000256" key="1">
    <source>
        <dbReference type="SAM" id="Coils"/>
    </source>
</evidence>
<dbReference type="AlphaFoldDB" id="A0A0C1QFG0"/>
<keyword evidence="4" id="KW-1185">Reference proteome</keyword>
<name>A0A0C1QFG0_9RICK</name>
<protein>
    <submittedName>
        <fullName evidence="3">Uncharacterized protein</fullName>
    </submittedName>
</protein>
<feature type="coiled-coil region" evidence="1">
    <location>
        <begin position="81"/>
        <end position="129"/>
    </location>
</feature>
<organism evidence="3 4">
    <name type="scientific">Candidatus Jidaibacter acanthamoebae</name>
    <dbReference type="NCBI Taxonomy" id="86105"/>
    <lineage>
        <taxon>Bacteria</taxon>
        <taxon>Pseudomonadati</taxon>
        <taxon>Pseudomonadota</taxon>
        <taxon>Alphaproteobacteria</taxon>
        <taxon>Rickettsiales</taxon>
        <taxon>Candidatus Midichloriaceae</taxon>
        <taxon>Candidatus Jidaibacter</taxon>
    </lineage>
</organism>
<reference evidence="3 4" key="1">
    <citation type="submission" date="2014-11" db="EMBL/GenBank/DDBJ databases">
        <title>A Rickettsiales Symbiont of Amoebae With Ancient Features.</title>
        <authorList>
            <person name="Schulz F."/>
            <person name="Martijn J."/>
            <person name="Wascher F."/>
            <person name="Kostanjsek R."/>
            <person name="Ettema T.J."/>
            <person name="Horn M."/>
        </authorList>
    </citation>
    <scope>NUCLEOTIDE SEQUENCE [LARGE SCALE GENOMIC DNA]</scope>
    <source>
        <strain evidence="3 4">UWC36</strain>
    </source>
</reference>
<keyword evidence="1" id="KW-0175">Coiled coil</keyword>
<feature type="compositionally biased region" description="Pro residues" evidence="2">
    <location>
        <begin position="1"/>
        <end position="11"/>
    </location>
</feature>
<dbReference type="Proteomes" id="UP000031258">
    <property type="component" value="Unassembled WGS sequence"/>
</dbReference>
<feature type="compositionally biased region" description="Low complexity" evidence="2">
    <location>
        <begin position="12"/>
        <end position="22"/>
    </location>
</feature>
<evidence type="ECO:0000313" key="3">
    <source>
        <dbReference type="EMBL" id="KIE04299.1"/>
    </source>
</evidence>
<dbReference type="EMBL" id="JSWE01000206">
    <property type="protein sequence ID" value="KIE04299.1"/>
    <property type="molecule type" value="Genomic_DNA"/>
</dbReference>
<feature type="region of interest" description="Disordered" evidence="2">
    <location>
        <begin position="1"/>
        <end position="29"/>
    </location>
</feature>
<sequence>MSTIAPSPPVQSPTVSPMQSPTISPLSNQPEVTDTIKVKKISLIEELFKLTGKGFTVDEALNSPDIPINFFKEKLKAAEKFEEEAAAHKQLREEYELFKEKHFMEKGWYKRIEKDYVKCKNEFDDLVDRFYACKYDSDCE</sequence>
<evidence type="ECO:0000256" key="2">
    <source>
        <dbReference type="SAM" id="MobiDB-lite"/>
    </source>
</evidence>
<comment type="caution">
    <text evidence="3">The sequence shown here is derived from an EMBL/GenBank/DDBJ whole genome shotgun (WGS) entry which is preliminary data.</text>
</comment>
<accession>A0A0C1QFG0</accession>
<dbReference type="OrthoDB" id="9865689at2"/>
<proteinExistence type="predicted"/>
<dbReference type="RefSeq" id="WP_039458889.1">
    <property type="nucleotide sequence ID" value="NZ_JSWE01000206.1"/>
</dbReference>
<gene>
    <name evidence="3" type="ORF">NF27_IN00400</name>
</gene>
<evidence type="ECO:0000313" key="4">
    <source>
        <dbReference type="Proteomes" id="UP000031258"/>
    </source>
</evidence>